<accession>A0ABQ7CDS9</accession>
<evidence type="ECO:0000313" key="2">
    <source>
        <dbReference type="Proteomes" id="UP000266723"/>
    </source>
</evidence>
<dbReference type="EMBL" id="QGKV02000832">
    <property type="protein sequence ID" value="KAF3550039.1"/>
    <property type="molecule type" value="Genomic_DNA"/>
</dbReference>
<dbReference type="Proteomes" id="UP000266723">
    <property type="component" value="Unassembled WGS sequence"/>
</dbReference>
<gene>
    <name evidence="1" type="ORF">DY000_02003935</name>
</gene>
<sequence length="254" mass="28238">MSDDSQARCLKVRVRMCLNYDQRLGAREMALFVLMRALKLVVKVTCSQAHVSTFQRNFNLRLVGQTVVAFELWSSTSAHYLFDKASLPHDEFTTAKDACVSGDVASSLKIWEREVMSLIARDKLAVTSTRSSLKKAISSATGQVQAHLCSLERQDEPVLCFLCSARAASESSRSSYYSLHMEGSWKLELRWDSNITVSIITATPLTSVTDILQSSCEKISWRSSHAPSVVTSLSSASTKEPELDTQTQLYLVLL</sequence>
<comment type="caution">
    <text evidence="1">The sequence shown here is derived from an EMBL/GenBank/DDBJ whole genome shotgun (WGS) entry which is preliminary data.</text>
</comment>
<keyword evidence="2" id="KW-1185">Reference proteome</keyword>
<organism evidence="1 2">
    <name type="scientific">Brassica cretica</name>
    <name type="common">Mustard</name>
    <dbReference type="NCBI Taxonomy" id="69181"/>
    <lineage>
        <taxon>Eukaryota</taxon>
        <taxon>Viridiplantae</taxon>
        <taxon>Streptophyta</taxon>
        <taxon>Embryophyta</taxon>
        <taxon>Tracheophyta</taxon>
        <taxon>Spermatophyta</taxon>
        <taxon>Magnoliopsida</taxon>
        <taxon>eudicotyledons</taxon>
        <taxon>Gunneridae</taxon>
        <taxon>Pentapetalae</taxon>
        <taxon>rosids</taxon>
        <taxon>malvids</taxon>
        <taxon>Brassicales</taxon>
        <taxon>Brassicaceae</taxon>
        <taxon>Brassiceae</taxon>
        <taxon>Brassica</taxon>
    </lineage>
</organism>
<proteinExistence type="predicted"/>
<protein>
    <submittedName>
        <fullName evidence="1">Uncharacterized protein</fullName>
    </submittedName>
</protein>
<evidence type="ECO:0000313" key="1">
    <source>
        <dbReference type="EMBL" id="KAF3550039.1"/>
    </source>
</evidence>
<reference evidence="1 2" key="1">
    <citation type="journal article" date="2020" name="BMC Genomics">
        <title>Intraspecific diversification of the crop wild relative Brassica cretica Lam. using demographic model selection.</title>
        <authorList>
            <person name="Kioukis A."/>
            <person name="Michalopoulou V.A."/>
            <person name="Briers L."/>
            <person name="Pirintsos S."/>
            <person name="Studholme D.J."/>
            <person name="Pavlidis P."/>
            <person name="Sarris P.F."/>
        </authorList>
    </citation>
    <scope>NUCLEOTIDE SEQUENCE [LARGE SCALE GENOMIC DNA]</scope>
    <source>
        <strain evidence="2">cv. PFS-1207/04</strain>
    </source>
</reference>
<name>A0ABQ7CDS9_BRACR</name>